<comment type="caution">
    <text evidence="4">The sequence shown here is derived from an EMBL/GenBank/DDBJ whole genome shotgun (WGS) entry which is preliminary data.</text>
</comment>
<dbReference type="InterPro" id="IPR007889">
    <property type="entry name" value="HTH_Psq"/>
</dbReference>
<evidence type="ECO:0000313" key="4">
    <source>
        <dbReference type="EMBL" id="KAK4319600.1"/>
    </source>
</evidence>
<comment type="subcellular location">
    <subcellularLocation>
        <location evidence="1">Nucleus</location>
    </subcellularLocation>
</comment>
<evidence type="ECO:0000256" key="1">
    <source>
        <dbReference type="ARBA" id="ARBA00004123"/>
    </source>
</evidence>
<dbReference type="Proteomes" id="UP001292094">
    <property type="component" value="Unassembled WGS sequence"/>
</dbReference>
<evidence type="ECO:0000256" key="2">
    <source>
        <dbReference type="SAM" id="MobiDB-lite"/>
    </source>
</evidence>
<dbReference type="AlphaFoldDB" id="A0AAE1Q4V1"/>
<sequence>MASKRPSTSAASGSTPKRSRKTLTLEKKLEVLERIDKGQKTSVIANALKLNESTIRTIRSNANKIRASVKAGTPLNGAKSSYARPVEMQCMEKTVYNCILSSSHTQVSHKIRPRCKTVK</sequence>
<keyword evidence="5" id="KW-1185">Reference proteome</keyword>
<feature type="domain" description="HTH psq-type" evidence="3">
    <location>
        <begin position="17"/>
        <end position="68"/>
    </location>
</feature>
<feature type="region of interest" description="Disordered" evidence="2">
    <location>
        <begin position="1"/>
        <end position="23"/>
    </location>
</feature>
<dbReference type="Gene3D" id="1.10.10.10">
    <property type="entry name" value="Winged helix-like DNA-binding domain superfamily/Winged helix DNA-binding domain"/>
    <property type="match status" value="1"/>
</dbReference>
<dbReference type="EMBL" id="JAWZYT010000740">
    <property type="protein sequence ID" value="KAK4319600.1"/>
    <property type="molecule type" value="Genomic_DNA"/>
</dbReference>
<dbReference type="InterPro" id="IPR036388">
    <property type="entry name" value="WH-like_DNA-bd_sf"/>
</dbReference>
<evidence type="ECO:0000313" key="5">
    <source>
        <dbReference type="Proteomes" id="UP001292094"/>
    </source>
</evidence>
<evidence type="ECO:0000259" key="3">
    <source>
        <dbReference type="Pfam" id="PF04218"/>
    </source>
</evidence>
<name>A0AAE1Q4V1_9EUCA</name>
<organism evidence="4 5">
    <name type="scientific">Petrolisthes manimaculis</name>
    <dbReference type="NCBI Taxonomy" id="1843537"/>
    <lineage>
        <taxon>Eukaryota</taxon>
        <taxon>Metazoa</taxon>
        <taxon>Ecdysozoa</taxon>
        <taxon>Arthropoda</taxon>
        <taxon>Crustacea</taxon>
        <taxon>Multicrustacea</taxon>
        <taxon>Malacostraca</taxon>
        <taxon>Eumalacostraca</taxon>
        <taxon>Eucarida</taxon>
        <taxon>Decapoda</taxon>
        <taxon>Pleocyemata</taxon>
        <taxon>Anomura</taxon>
        <taxon>Galatheoidea</taxon>
        <taxon>Porcellanidae</taxon>
        <taxon>Petrolisthes</taxon>
    </lineage>
</organism>
<dbReference type="GO" id="GO:0005634">
    <property type="term" value="C:nucleus"/>
    <property type="evidence" value="ECO:0007669"/>
    <property type="project" value="UniProtKB-SubCell"/>
</dbReference>
<dbReference type="GO" id="GO:0003677">
    <property type="term" value="F:DNA binding"/>
    <property type="evidence" value="ECO:0007669"/>
    <property type="project" value="InterPro"/>
</dbReference>
<protein>
    <recommendedName>
        <fullName evidence="3">HTH psq-type domain-containing protein</fullName>
    </recommendedName>
</protein>
<reference evidence="4" key="1">
    <citation type="submission" date="2023-11" db="EMBL/GenBank/DDBJ databases">
        <title>Genome assemblies of two species of porcelain crab, Petrolisthes cinctipes and Petrolisthes manimaculis (Anomura: Porcellanidae).</title>
        <authorList>
            <person name="Angst P."/>
        </authorList>
    </citation>
    <scope>NUCLEOTIDE SEQUENCE</scope>
    <source>
        <strain evidence="4">PB745_02</strain>
        <tissue evidence="4">Gill</tissue>
    </source>
</reference>
<dbReference type="Pfam" id="PF04218">
    <property type="entry name" value="CENP-B_N"/>
    <property type="match status" value="1"/>
</dbReference>
<feature type="compositionally biased region" description="Polar residues" evidence="2">
    <location>
        <begin position="1"/>
        <end position="16"/>
    </location>
</feature>
<accession>A0AAE1Q4V1</accession>
<dbReference type="InterPro" id="IPR009057">
    <property type="entry name" value="Homeodomain-like_sf"/>
</dbReference>
<dbReference type="SUPFAM" id="SSF46689">
    <property type="entry name" value="Homeodomain-like"/>
    <property type="match status" value="1"/>
</dbReference>
<proteinExistence type="predicted"/>
<gene>
    <name evidence="4" type="ORF">Pmani_009490</name>
</gene>